<reference evidence="2 3" key="1">
    <citation type="journal article" date="2019" name="Nat. Ecol. Evol.">
        <title>Megaphylogeny resolves global patterns of mushroom evolution.</title>
        <authorList>
            <person name="Varga T."/>
            <person name="Krizsan K."/>
            <person name="Foldi C."/>
            <person name="Dima B."/>
            <person name="Sanchez-Garcia M."/>
            <person name="Sanchez-Ramirez S."/>
            <person name="Szollosi G.J."/>
            <person name="Szarkandi J.G."/>
            <person name="Papp V."/>
            <person name="Albert L."/>
            <person name="Andreopoulos W."/>
            <person name="Angelini C."/>
            <person name="Antonin V."/>
            <person name="Barry K.W."/>
            <person name="Bougher N.L."/>
            <person name="Buchanan P."/>
            <person name="Buyck B."/>
            <person name="Bense V."/>
            <person name="Catcheside P."/>
            <person name="Chovatia M."/>
            <person name="Cooper J."/>
            <person name="Damon W."/>
            <person name="Desjardin D."/>
            <person name="Finy P."/>
            <person name="Geml J."/>
            <person name="Haridas S."/>
            <person name="Hughes K."/>
            <person name="Justo A."/>
            <person name="Karasinski D."/>
            <person name="Kautmanova I."/>
            <person name="Kiss B."/>
            <person name="Kocsube S."/>
            <person name="Kotiranta H."/>
            <person name="LaButti K.M."/>
            <person name="Lechner B.E."/>
            <person name="Liimatainen K."/>
            <person name="Lipzen A."/>
            <person name="Lukacs Z."/>
            <person name="Mihaltcheva S."/>
            <person name="Morgado L.N."/>
            <person name="Niskanen T."/>
            <person name="Noordeloos M.E."/>
            <person name="Ohm R.A."/>
            <person name="Ortiz-Santana B."/>
            <person name="Ovrebo C."/>
            <person name="Racz N."/>
            <person name="Riley R."/>
            <person name="Savchenko A."/>
            <person name="Shiryaev A."/>
            <person name="Soop K."/>
            <person name="Spirin V."/>
            <person name="Szebenyi C."/>
            <person name="Tomsovsky M."/>
            <person name="Tulloss R.E."/>
            <person name="Uehling J."/>
            <person name="Grigoriev I.V."/>
            <person name="Vagvolgyi C."/>
            <person name="Papp T."/>
            <person name="Martin F.M."/>
            <person name="Miettinen O."/>
            <person name="Hibbett D.S."/>
            <person name="Nagy L.G."/>
        </authorList>
    </citation>
    <scope>NUCLEOTIDE SEQUENCE [LARGE SCALE GENOMIC DNA]</scope>
    <source>
        <strain evidence="2 3">FP101781</strain>
    </source>
</reference>
<comment type="caution">
    <text evidence="2">The sequence shown here is derived from an EMBL/GenBank/DDBJ whole genome shotgun (WGS) entry which is preliminary data.</text>
</comment>
<organism evidence="2 3">
    <name type="scientific">Coprinellus micaceus</name>
    <name type="common">Glistening ink-cap mushroom</name>
    <name type="synonym">Coprinus micaceus</name>
    <dbReference type="NCBI Taxonomy" id="71717"/>
    <lineage>
        <taxon>Eukaryota</taxon>
        <taxon>Fungi</taxon>
        <taxon>Dikarya</taxon>
        <taxon>Basidiomycota</taxon>
        <taxon>Agaricomycotina</taxon>
        <taxon>Agaricomycetes</taxon>
        <taxon>Agaricomycetidae</taxon>
        <taxon>Agaricales</taxon>
        <taxon>Agaricineae</taxon>
        <taxon>Psathyrellaceae</taxon>
        <taxon>Coprinellus</taxon>
    </lineage>
</organism>
<feature type="region of interest" description="Disordered" evidence="1">
    <location>
        <begin position="1"/>
        <end position="29"/>
    </location>
</feature>
<dbReference type="Proteomes" id="UP000298030">
    <property type="component" value="Unassembled WGS sequence"/>
</dbReference>
<accession>A0A4Y7SKI3</accession>
<dbReference type="OrthoDB" id="10555682at2759"/>
<name>A0A4Y7SKI3_COPMI</name>
<dbReference type="Gene3D" id="6.10.140.2220">
    <property type="match status" value="1"/>
</dbReference>
<sequence>MSSPSTIRALPPDPATDGPFSAMNPPRINIDDSSDNVRQQCLSFGALSKPRFLPPKVLPCANVQPSKYFACGHPGSKVCTACRLVSYCSKVSTIAVAWMHTLDDFYQQECQQAHWKSHKNGQLFLHSRIEITGLPSTRTRHVHNLSLQNGAEI</sequence>
<keyword evidence="3" id="KW-1185">Reference proteome</keyword>
<evidence type="ECO:0000256" key="1">
    <source>
        <dbReference type="SAM" id="MobiDB-lite"/>
    </source>
</evidence>
<protein>
    <submittedName>
        <fullName evidence="2">Uncharacterized protein</fullName>
    </submittedName>
</protein>
<evidence type="ECO:0000313" key="3">
    <source>
        <dbReference type="Proteomes" id="UP000298030"/>
    </source>
</evidence>
<evidence type="ECO:0000313" key="2">
    <source>
        <dbReference type="EMBL" id="TEB22397.1"/>
    </source>
</evidence>
<gene>
    <name evidence="2" type="ORF">FA13DRAFT_1741051</name>
</gene>
<dbReference type="EMBL" id="QPFP01000092">
    <property type="protein sequence ID" value="TEB22397.1"/>
    <property type="molecule type" value="Genomic_DNA"/>
</dbReference>
<dbReference type="AlphaFoldDB" id="A0A4Y7SKI3"/>
<proteinExistence type="predicted"/>